<organism evidence="2">
    <name type="scientific">Laccaria bicolor (strain S238N-H82 / ATCC MYA-4686)</name>
    <name type="common">Bicoloured deceiver</name>
    <name type="synonym">Laccaria laccata var. bicolor</name>
    <dbReference type="NCBI Taxonomy" id="486041"/>
    <lineage>
        <taxon>Eukaryota</taxon>
        <taxon>Fungi</taxon>
        <taxon>Dikarya</taxon>
        <taxon>Basidiomycota</taxon>
        <taxon>Agaricomycotina</taxon>
        <taxon>Agaricomycetes</taxon>
        <taxon>Agaricomycetidae</taxon>
        <taxon>Agaricales</taxon>
        <taxon>Agaricineae</taxon>
        <taxon>Hydnangiaceae</taxon>
        <taxon>Laccaria</taxon>
    </lineage>
</organism>
<dbReference type="GeneID" id="6075294"/>
<dbReference type="Proteomes" id="UP000001194">
    <property type="component" value="Unassembled WGS sequence"/>
</dbReference>
<dbReference type="RefSeq" id="XP_001879809.1">
    <property type="nucleotide sequence ID" value="XM_001879774.1"/>
</dbReference>
<gene>
    <name evidence="1" type="ORF">LACBIDRAFT_319081</name>
</gene>
<dbReference type="EMBL" id="DS547099">
    <property type="protein sequence ID" value="EDR09460.1"/>
    <property type="molecule type" value="Genomic_DNA"/>
</dbReference>
<dbReference type="AlphaFoldDB" id="B0D7U1"/>
<protein>
    <submittedName>
        <fullName evidence="1">Predicted protein</fullName>
    </submittedName>
</protein>
<reference evidence="1 2" key="1">
    <citation type="journal article" date="2008" name="Nature">
        <title>The genome of Laccaria bicolor provides insights into mycorrhizal symbiosis.</title>
        <authorList>
            <person name="Martin F."/>
            <person name="Aerts A."/>
            <person name="Ahren D."/>
            <person name="Brun A."/>
            <person name="Danchin E.G.J."/>
            <person name="Duchaussoy F."/>
            <person name="Gibon J."/>
            <person name="Kohler A."/>
            <person name="Lindquist E."/>
            <person name="Pereda V."/>
            <person name="Salamov A."/>
            <person name="Shapiro H.J."/>
            <person name="Wuyts J."/>
            <person name="Blaudez D."/>
            <person name="Buee M."/>
            <person name="Brokstein P."/>
            <person name="Canbaeck B."/>
            <person name="Cohen D."/>
            <person name="Courty P.E."/>
            <person name="Coutinho P.M."/>
            <person name="Delaruelle C."/>
            <person name="Detter J.C."/>
            <person name="Deveau A."/>
            <person name="DiFazio S."/>
            <person name="Duplessis S."/>
            <person name="Fraissinet-Tachet L."/>
            <person name="Lucic E."/>
            <person name="Frey-Klett P."/>
            <person name="Fourrey C."/>
            <person name="Feussner I."/>
            <person name="Gay G."/>
            <person name="Grimwood J."/>
            <person name="Hoegger P.J."/>
            <person name="Jain P."/>
            <person name="Kilaru S."/>
            <person name="Labbe J."/>
            <person name="Lin Y.C."/>
            <person name="Legue V."/>
            <person name="Le Tacon F."/>
            <person name="Marmeisse R."/>
            <person name="Melayah D."/>
            <person name="Montanini B."/>
            <person name="Muratet M."/>
            <person name="Nehls U."/>
            <person name="Niculita-Hirzel H."/>
            <person name="Oudot-Le Secq M.P."/>
            <person name="Peter M."/>
            <person name="Quesneville H."/>
            <person name="Rajashekar B."/>
            <person name="Reich M."/>
            <person name="Rouhier N."/>
            <person name="Schmutz J."/>
            <person name="Yin T."/>
            <person name="Chalot M."/>
            <person name="Henrissat B."/>
            <person name="Kuees U."/>
            <person name="Lucas S."/>
            <person name="Van de Peer Y."/>
            <person name="Podila G.K."/>
            <person name="Polle A."/>
            <person name="Pukkila P.J."/>
            <person name="Richardson P.M."/>
            <person name="Rouze P."/>
            <person name="Sanders I.R."/>
            <person name="Stajich J.E."/>
            <person name="Tunlid A."/>
            <person name="Tuskan G."/>
            <person name="Grigoriev I.V."/>
        </authorList>
    </citation>
    <scope>NUCLEOTIDE SEQUENCE [LARGE SCALE GENOMIC DNA]</scope>
    <source>
        <strain evidence="2">S238N-H82 / ATCC MYA-4686</strain>
    </source>
</reference>
<dbReference type="KEGG" id="lbc:LACBIDRAFT_319081"/>
<name>B0D7U1_LACBS</name>
<evidence type="ECO:0000313" key="1">
    <source>
        <dbReference type="EMBL" id="EDR09460.1"/>
    </source>
</evidence>
<proteinExistence type="predicted"/>
<dbReference type="HOGENOM" id="CLU_3106792_0_0_1"/>
<sequence length="51" mass="5686">MSMLSAVFWPGWYRADVSEPEQKVQCGTEYPRPQGLHGYEGGMRKVKAIGG</sequence>
<evidence type="ECO:0000313" key="2">
    <source>
        <dbReference type="Proteomes" id="UP000001194"/>
    </source>
</evidence>
<dbReference type="InParanoid" id="B0D7U1"/>
<accession>B0D7U1</accession>
<keyword evidence="2" id="KW-1185">Reference proteome</keyword>